<dbReference type="AlphaFoldDB" id="A0A3A8QHX6"/>
<evidence type="ECO:0000313" key="1">
    <source>
        <dbReference type="EMBL" id="RKH68329.1"/>
    </source>
</evidence>
<accession>A0A3A8QHX6</accession>
<dbReference type="EMBL" id="RAWM01000042">
    <property type="protein sequence ID" value="RKH68329.1"/>
    <property type="molecule type" value="Genomic_DNA"/>
</dbReference>
<proteinExistence type="predicted"/>
<sequence length="115" mass="12127">MLLCLFAAPAAWALPASPGAASLNAAVATTPLQPVKNDQGEEMKPPFKDQEQAQCVSKCQEPMGRCMNQCKKGDSGCSAKCAQKMVSCSRGCGMKVPNAKDAKNAQNVRRKGSSH</sequence>
<evidence type="ECO:0000313" key="2">
    <source>
        <dbReference type="Proteomes" id="UP000282656"/>
    </source>
</evidence>
<name>A0A3A8QHX6_9BACT</name>
<dbReference type="Proteomes" id="UP000282656">
    <property type="component" value="Unassembled WGS sequence"/>
</dbReference>
<gene>
    <name evidence="1" type="ORF">D7X96_17605</name>
</gene>
<protein>
    <submittedName>
        <fullName evidence="1">Uncharacterized protein</fullName>
    </submittedName>
</protein>
<comment type="caution">
    <text evidence="1">The sequence shown here is derived from an EMBL/GenBank/DDBJ whole genome shotgun (WGS) entry which is preliminary data.</text>
</comment>
<organism evidence="1 2">
    <name type="scientific">Corallococcus interemptor</name>
    <dbReference type="NCBI Taxonomy" id="2316720"/>
    <lineage>
        <taxon>Bacteria</taxon>
        <taxon>Pseudomonadati</taxon>
        <taxon>Myxococcota</taxon>
        <taxon>Myxococcia</taxon>
        <taxon>Myxococcales</taxon>
        <taxon>Cystobacterineae</taxon>
        <taxon>Myxococcaceae</taxon>
        <taxon>Corallococcus</taxon>
    </lineage>
</organism>
<keyword evidence="2" id="KW-1185">Reference proteome</keyword>
<reference evidence="2" key="1">
    <citation type="submission" date="2018-09" db="EMBL/GenBank/DDBJ databases">
        <authorList>
            <person name="Livingstone P.G."/>
            <person name="Whitworth D.E."/>
        </authorList>
    </citation>
    <scope>NUCLEOTIDE SEQUENCE [LARGE SCALE GENOMIC DNA]</scope>
    <source>
        <strain evidence="2">AB047A</strain>
    </source>
</reference>